<dbReference type="EMBL" id="LXQA010283570">
    <property type="protein sequence ID" value="MCI40749.1"/>
    <property type="molecule type" value="Genomic_DNA"/>
</dbReference>
<reference evidence="1 2" key="1">
    <citation type="journal article" date="2018" name="Front. Plant Sci.">
        <title>Red Clover (Trifolium pratense) and Zigzag Clover (T. medium) - A Picture of Genomic Similarities and Differences.</title>
        <authorList>
            <person name="Dluhosova J."/>
            <person name="Istvanek J."/>
            <person name="Nedelnik J."/>
            <person name="Repkova J."/>
        </authorList>
    </citation>
    <scope>NUCLEOTIDE SEQUENCE [LARGE SCALE GENOMIC DNA]</scope>
    <source>
        <strain evidence="2">cv. 10/8</strain>
        <tissue evidence="1">Leaf</tissue>
    </source>
</reference>
<evidence type="ECO:0000313" key="1">
    <source>
        <dbReference type="EMBL" id="MCI40749.1"/>
    </source>
</evidence>
<accession>A0A392RWJ6</accession>
<name>A0A392RWJ6_9FABA</name>
<protein>
    <submittedName>
        <fullName evidence="1">Uncharacterized protein</fullName>
    </submittedName>
</protein>
<organism evidence="1 2">
    <name type="scientific">Trifolium medium</name>
    <dbReference type="NCBI Taxonomy" id="97028"/>
    <lineage>
        <taxon>Eukaryota</taxon>
        <taxon>Viridiplantae</taxon>
        <taxon>Streptophyta</taxon>
        <taxon>Embryophyta</taxon>
        <taxon>Tracheophyta</taxon>
        <taxon>Spermatophyta</taxon>
        <taxon>Magnoliopsida</taxon>
        <taxon>eudicotyledons</taxon>
        <taxon>Gunneridae</taxon>
        <taxon>Pentapetalae</taxon>
        <taxon>rosids</taxon>
        <taxon>fabids</taxon>
        <taxon>Fabales</taxon>
        <taxon>Fabaceae</taxon>
        <taxon>Papilionoideae</taxon>
        <taxon>50 kb inversion clade</taxon>
        <taxon>NPAAA clade</taxon>
        <taxon>Hologalegina</taxon>
        <taxon>IRL clade</taxon>
        <taxon>Trifolieae</taxon>
        <taxon>Trifolium</taxon>
    </lineage>
</organism>
<proteinExistence type="predicted"/>
<dbReference type="Proteomes" id="UP000265520">
    <property type="component" value="Unassembled WGS sequence"/>
</dbReference>
<dbReference type="AlphaFoldDB" id="A0A392RWJ6"/>
<comment type="caution">
    <text evidence="1">The sequence shown here is derived from an EMBL/GenBank/DDBJ whole genome shotgun (WGS) entry which is preliminary data.</text>
</comment>
<evidence type="ECO:0000313" key="2">
    <source>
        <dbReference type="Proteomes" id="UP000265520"/>
    </source>
</evidence>
<keyword evidence="2" id="KW-1185">Reference proteome</keyword>
<sequence length="51" mass="5386">MVCSSGVSAPIHHNSSICFNTPALAATASSSSDLFYVIDCIMVFAMQNENC</sequence>